<sequence length="107" mass="11497">MTIDKTSSRRAFLIGAAPALIAAPALALPQPLSPQERIDAAMAEIRAVLAEAYPGHFVTETQMLRRGTGGLAIGAYPLEGYQTRFHFHADGPLRAADVEGRQWGIGR</sequence>
<feature type="signal peptide" evidence="1">
    <location>
        <begin position="1"/>
        <end position="27"/>
    </location>
</feature>
<evidence type="ECO:0000313" key="3">
    <source>
        <dbReference type="Proteomes" id="UP000831684"/>
    </source>
</evidence>
<dbReference type="EMBL" id="CP083239">
    <property type="protein sequence ID" value="UOK70277.1"/>
    <property type="molecule type" value="Genomic_DNA"/>
</dbReference>
<dbReference type="PROSITE" id="PS51318">
    <property type="entry name" value="TAT"/>
    <property type="match status" value="1"/>
</dbReference>
<dbReference type="AlphaFoldDB" id="A0A9E6ZUG5"/>
<protein>
    <recommendedName>
        <fullName evidence="4">Twin-arginine translocation pathway signal</fullName>
    </recommendedName>
</protein>
<dbReference type="InterPro" id="IPR006311">
    <property type="entry name" value="TAT_signal"/>
</dbReference>
<gene>
    <name evidence="2" type="ORF">K9D25_16295</name>
</gene>
<evidence type="ECO:0008006" key="4">
    <source>
        <dbReference type="Google" id="ProtNLM"/>
    </source>
</evidence>
<dbReference type="KEGG" id="apol:K9D25_16295"/>
<dbReference type="RefSeq" id="WP_244376681.1">
    <property type="nucleotide sequence ID" value="NZ_CP083239.1"/>
</dbReference>
<keyword evidence="1" id="KW-0732">Signal</keyword>
<accession>A0A9E6ZUG5</accession>
<organism evidence="2 3">
    <name type="scientific">Ancylobacter polymorphus</name>
    <dbReference type="NCBI Taxonomy" id="223390"/>
    <lineage>
        <taxon>Bacteria</taxon>
        <taxon>Pseudomonadati</taxon>
        <taxon>Pseudomonadota</taxon>
        <taxon>Alphaproteobacteria</taxon>
        <taxon>Hyphomicrobiales</taxon>
        <taxon>Xanthobacteraceae</taxon>
        <taxon>Ancylobacter</taxon>
    </lineage>
</organism>
<feature type="chain" id="PRO_5038958249" description="Twin-arginine translocation pathway signal" evidence="1">
    <location>
        <begin position="28"/>
        <end position="107"/>
    </location>
</feature>
<proteinExistence type="predicted"/>
<evidence type="ECO:0000313" key="2">
    <source>
        <dbReference type="EMBL" id="UOK70277.1"/>
    </source>
</evidence>
<dbReference type="Proteomes" id="UP000831684">
    <property type="component" value="Chromosome"/>
</dbReference>
<evidence type="ECO:0000256" key="1">
    <source>
        <dbReference type="SAM" id="SignalP"/>
    </source>
</evidence>
<reference evidence="2" key="1">
    <citation type="submission" date="2021-09" db="EMBL/GenBank/DDBJ databases">
        <title>Network and meta-omics reveal the key degrader and cooperation patterns in an efficient 1,4-dioxane-degrading microbial community.</title>
        <authorList>
            <person name="Dai C."/>
        </authorList>
    </citation>
    <scope>NUCLEOTIDE SEQUENCE</scope>
    <source>
        <strain evidence="2">ZM13</strain>
    </source>
</reference>
<name>A0A9E6ZUG5_9HYPH</name>